<dbReference type="InterPro" id="IPR040260">
    <property type="entry name" value="RFA2-like"/>
</dbReference>
<dbReference type="GO" id="GO:0010833">
    <property type="term" value="P:telomere maintenance via telomere lengthening"/>
    <property type="evidence" value="ECO:0007669"/>
    <property type="project" value="UniProtKB-UniRule"/>
</dbReference>
<dbReference type="Gene3D" id="1.10.10.10">
    <property type="entry name" value="Winged helix-like DNA-binding domain superfamily/Winged helix DNA-binding domain"/>
    <property type="match status" value="1"/>
</dbReference>
<dbReference type="InterPro" id="IPR042082">
    <property type="entry name" value="CST_Stn1_wHTH1_sf"/>
</dbReference>
<dbReference type="InterPro" id="IPR036388">
    <property type="entry name" value="WH-like_DNA-bd_sf"/>
</dbReference>
<keyword evidence="7 10" id="KW-0539">Nucleus</keyword>
<evidence type="ECO:0000256" key="8">
    <source>
        <dbReference type="ARBA" id="ARBA00030039"/>
    </source>
</evidence>
<keyword evidence="6 10" id="KW-0238">DNA-binding</keyword>
<evidence type="ECO:0000256" key="1">
    <source>
        <dbReference type="ARBA" id="ARBA00004123"/>
    </source>
</evidence>
<evidence type="ECO:0000256" key="9">
    <source>
        <dbReference type="ARBA" id="ARBA00030852"/>
    </source>
</evidence>
<comment type="subunit">
    <text evidence="10">Component of the CST complex.</text>
</comment>
<reference evidence="13" key="1">
    <citation type="submission" date="2025-08" db="UniProtKB">
        <authorList>
            <consortium name="Ensembl"/>
        </authorList>
    </citation>
    <scope>IDENTIFICATION</scope>
</reference>
<sequence>MIAGATELDGEVPSLLWGLDPIFSAFARLYIKDILEMKESKQVPGIFFYNQHPIRQVDILGTVVLTKEQESFYIYGVDDGTGVISCMCWKNTLTEKKSLSDFESHSSTSGALDLIEQIRKMQVAVQQKTRLEIGDLVRVRGCIRIYRQQREIKAFMYYKINDPMFEVQISRMLKLPHLYRDIYDKPFHFQEEAQRRQGPADALCSITILSGKIRDFLLGKKIQSFYKQELETVEDLVRHVQSEIPSTTAGQMESEAGPSSKSIRKAFTEAIQVLQEKGVIFQKSQNPKNLFYVTEQDRELHRTTLEVLRADCKRPKYAEKGCHRRHILSCIQQSYSPYVTEAVICCLLDWLEANSDVVTTMEDYYTVF</sequence>
<dbReference type="GO" id="GO:1990879">
    <property type="term" value="C:CST complex"/>
    <property type="evidence" value="ECO:0007669"/>
    <property type="project" value="InterPro"/>
</dbReference>
<dbReference type="Gene3D" id="2.40.50.140">
    <property type="entry name" value="Nucleic acid-binding proteins"/>
    <property type="match status" value="1"/>
</dbReference>
<evidence type="ECO:0000256" key="10">
    <source>
        <dbReference type="PIRNR" id="PIRNR036950"/>
    </source>
</evidence>
<evidence type="ECO:0000256" key="3">
    <source>
        <dbReference type="ARBA" id="ARBA00017411"/>
    </source>
</evidence>
<dbReference type="InterPro" id="IPR014647">
    <property type="entry name" value="Stn1"/>
</dbReference>
<dbReference type="GeneID" id="123027362"/>
<dbReference type="PANTHER" id="PTHR13989:SF33">
    <property type="entry name" value="CST COMPLEX SUBUNIT STN1"/>
    <property type="match status" value="1"/>
</dbReference>
<feature type="domain" description="CST complex subunit Stn1 N-terminal" evidence="12">
    <location>
        <begin position="44"/>
        <end position="93"/>
    </location>
</feature>
<dbReference type="OMA" id="LCWKDEK"/>
<evidence type="ECO:0000313" key="13">
    <source>
        <dbReference type="Ensembl" id="ENSVKKP00000000367.1"/>
    </source>
</evidence>
<dbReference type="Pfam" id="PF09170">
    <property type="entry name" value="STN1_2"/>
    <property type="match status" value="1"/>
</dbReference>
<evidence type="ECO:0000256" key="5">
    <source>
        <dbReference type="ARBA" id="ARBA00022895"/>
    </source>
</evidence>
<reference evidence="13" key="2">
    <citation type="submission" date="2025-09" db="UniProtKB">
        <authorList>
            <consortium name="Ensembl"/>
        </authorList>
    </citation>
    <scope>IDENTIFICATION</scope>
</reference>
<evidence type="ECO:0000256" key="4">
    <source>
        <dbReference type="ARBA" id="ARBA00022454"/>
    </source>
</evidence>
<dbReference type="SUPFAM" id="SSF46785">
    <property type="entry name" value="Winged helix' DNA-binding domain"/>
    <property type="match status" value="1"/>
</dbReference>
<gene>
    <name evidence="13" type="primary">STN1</name>
</gene>
<dbReference type="CTD" id="79991"/>
<dbReference type="OrthoDB" id="77828at2759"/>
<feature type="domain" description="Stn1 C-terminal" evidence="11">
    <location>
        <begin position="206"/>
        <end position="368"/>
    </location>
</feature>
<evidence type="ECO:0000259" key="11">
    <source>
        <dbReference type="Pfam" id="PF09170"/>
    </source>
</evidence>
<name>A0A8D2IG77_VARKO</name>
<keyword evidence="4 10" id="KW-0158">Chromosome</keyword>
<dbReference type="InterPro" id="IPR012340">
    <property type="entry name" value="NA-bd_OB-fold"/>
</dbReference>
<dbReference type="CDD" id="cd04483">
    <property type="entry name" value="hOBFC1_like"/>
    <property type="match status" value="1"/>
</dbReference>
<comment type="function">
    <text evidence="10">Component of the CST complex. The CST complex binds single-stranded DNA with high affinity in a sequence-independent manner, while isolated subunits bind DNA with low affinity by themselves.</text>
</comment>
<evidence type="ECO:0000259" key="12">
    <source>
        <dbReference type="Pfam" id="PF10451"/>
    </source>
</evidence>
<dbReference type="Pfam" id="PF10451">
    <property type="entry name" value="Stn1"/>
    <property type="match status" value="1"/>
</dbReference>
<evidence type="ECO:0000313" key="14">
    <source>
        <dbReference type="Proteomes" id="UP000694545"/>
    </source>
</evidence>
<dbReference type="Gene3D" id="1.10.10.980">
    <property type="entry name" value="CST, Suppressor of Cdc13 homolog, complex subunit STN1, N-terminal domain"/>
    <property type="match status" value="1"/>
</dbReference>
<keyword evidence="5 10" id="KW-0779">Telomere</keyword>
<accession>A0A8D2IG77</accession>
<keyword evidence="14" id="KW-1185">Reference proteome</keyword>
<dbReference type="AlphaFoldDB" id="A0A8D2IG77"/>
<dbReference type="InterPro" id="IPR018856">
    <property type="entry name" value="Stn1_N"/>
</dbReference>
<organism evidence="13 14">
    <name type="scientific">Varanus komodoensis</name>
    <name type="common">Komodo dragon</name>
    <dbReference type="NCBI Taxonomy" id="61221"/>
    <lineage>
        <taxon>Eukaryota</taxon>
        <taxon>Metazoa</taxon>
        <taxon>Chordata</taxon>
        <taxon>Craniata</taxon>
        <taxon>Vertebrata</taxon>
        <taxon>Euteleostomi</taxon>
        <taxon>Lepidosauria</taxon>
        <taxon>Squamata</taxon>
        <taxon>Bifurcata</taxon>
        <taxon>Unidentata</taxon>
        <taxon>Episquamata</taxon>
        <taxon>Toxicofera</taxon>
        <taxon>Anguimorpha</taxon>
        <taxon>Paleoanguimorpha</taxon>
        <taxon>Varanoidea</taxon>
        <taxon>Varanidae</taxon>
        <taxon>Varanus</taxon>
    </lineage>
</organism>
<evidence type="ECO:0000256" key="7">
    <source>
        <dbReference type="ARBA" id="ARBA00023242"/>
    </source>
</evidence>
<dbReference type="FunFam" id="2.40.50.140:FF:000181">
    <property type="entry name" value="CST complex subunit STN1"/>
    <property type="match status" value="1"/>
</dbReference>
<dbReference type="GO" id="GO:0043047">
    <property type="term" value="F:single-stranded telomeric DNA binding"/>
    <property type="evidence" value="ECO:0007669"/>
    <property type="project" value="UniProtKB-UniRule"/>
</dbReference>
<dbReference type="InterPro" id="IPR036390">
    <property type="entry name" value="WH_DNA-bd_sf"/>
</dbReference>
<dbReference type="RefSeq" id="XP_044294102.1">
    <property type="nucleotide sequence ID" value="XM_044438167.1"/>
</dbReference>
<dbReference type="RefSeq" id="XP_044294083.1">
    <property type="nucleotide sequence ID" value="XM_044438148.1"/>
</dbReference>
<dbReference type="GO" id="GO:0016233">
    <property type="term" value="P:telomere capping"/>
    <property type="evidence" value="ECO:0007669"/>
    <property type="project" value="InterPro"/>
</dbReference>
<dbReference type="Ensembl" id="ENSVKKT00000000383.1">
    <property type="protein sequence ID" value="ENSVKKP00000000367.1"/>
    <property type="gene ID" value="ENSVKKG00000000333.1"/>
</dbReference>
<proteinExistence type="predicted"/>
<dbReference type="KEGG" id="vko:123027362"/>
<evidence type="ECO:0000256" key="6">
    <source>
        <dbReference type="ARBA" id="ARBA00023125"/>
    </source>
</evidence>
<dbReference type="RefSeq" id="XP_044294093.1">
    <property type="nucleotide sequence ID" value="XM_044438158.1"/>
</dbReference>
<dbReference type="PANTHER" id="PTHR13989">
    <property type="entry name" value="REPLICATION PROTEIN A-RELATED"/>
    <property type="match status" value="1"/>
</dbReference>
<evidence type="ECO:0000256" key="2">
    <source>
        <dbReference type="ARBA" id="ARBA00004574"/>
    </source>
</evidence>
<dbReference type="InterPro" id="IPR015253">
    <property type="entry name" value="CST_STN1_C"/>
</dbReference>
<dbReference type="PIRSF" id="PIRSF036950">
    <property type="entry name" value="UCP036950"/>
    <property type="match status" value="1"/>
</dbReference>
<dbReference type="SUPFAM" id="SSF50249">
    <property type="entry name" value="Nucleic acid-binding proteins"/>
    <property type="match status" value="1"/>
</dbReference>
<protein>
    <recommendedName>
        <fullName evidence="3 10">CST complex subunit STN1</fullName>
    </recommendedName>
    <alternativeName>
        <fullName evidence="9 10">Oligonucleotide/oligosaccharide-binding fold-containing protein 1</fullName>
    </alternativeName>
    <alternativeName>
        <fullName evidence="8 10">Suppressor of cdc thirteen homolog</fullName>
    </alternativeName>
</protein>
<dbReference type="Proteomes" id="UP000694545">
    <property type="component" value="Unplaced"/>
</dbReference>
<comment type="subcellular location">
    <subcellularLocation>
        <location evidence="2">Chromosome</location>
        <location evidence="2">Telomere</location>
    </subcellularLocation>
    <subcellularLocation>
        <location evidence="1 10">Nucleus</location>
    </subcellularLocation>
</comment>
<dbReference type="FunFam" id="1.10.10.10:FF:000275">
    <property type="entry name" value="CST complex subunit STN1"/>
    <property type="match status" value="1"/>
</dbReference>